<dbReference type="EMBL" id="CAJVQC010040306">
    <property type="protein sequence ID" value="CAG8770572.1"/>
    <property type="molecule type" value="Genomic_DNA"/>
</dbReference>
<dbReference type="Proteomes" id="UP000789920">
    <property type="component" value="Unassembled WGS sequence"/>
</dbReference>
<feature type="non-terminal residue" evidence="1">
    <location>
        <position position="78"/>
    </location>
</feature>
<reference evidence="1" key="1">
    <citation type="submission" date="2021-06" db="EMBL/GenBank/DDBJ databases">
        <authorList>
            <person name="Kallberg Y."/>
            <person name="Tangrot J."/>
            <person name="Rosling A."/>
        </authorList>
    </citation>
    <scope>NUCLEOTIDE SEQUENCE</scope>
    <source>
        <strain evidence="1">MA461A</strain>
    </source>
</reference>
<name>A0ACA9QZD2_9GLOM</name>
<proteinExistence type="predicted"/>
<evidence type="ECO:0000313" key="2">
    <source>
        <dbReference type="Proteomes" id="UP000789920"/>
    </source>
</evidence>
<organism evidence="1 2">
    <name type="scientific">Racocetra persica</name>
    <dbReference type="NCBI Taxonomy" id="160502"/>
    <lineage>
        <taxon>Eukaryota</taxon>
        <taxon>Fungi</taxon>
        <taxon>Fungi incertae sedis</taxon>
        <taxon>Mucoromycota</taxon>
        <taxon>Glomeromycotina</taxon>
        <taxon>Glomeromycetes</taxon>
        <taxon>Diversisporales</taxon>
        <taxon>Gigasporaceae</taxon>
        <taxon>Racocetra</taxon>
    </lineage>
</organism>
<keyword evidence="2" id="KW-1185">Reference proteome</keyword>
<gene>
    <name evidence="1" type="ORF">RPERSI_LOCUS16351</name>
</gene>
<comment type="caution">
    <text evidence="1">The sequence shown here is derived from an EMBL/GenBank/DDBJ whole genome shotgun (WGS) entry which is preliminary data.</text>
</comment>
<sequence>MFVACRYTNVTPVSKKESSIEFWSKALDPIANRELLKSLYKNNIMQLDKKILSPVPEPHLQDTTFWNSFRDTMLSNKK</sequence>
<accession>A0ACA9QZD2</accession>
<protein>
    <submittedName>
        <fullName evidence="1">2125_t:CDS:1</fullName>
    </submittedName>
</protein>
<evidence type="ECO:0000313" key="1">
    <source>
        <dbReference type="EMBL" id="CAG8770572.1"/>
    </source>
</evidence>